<dbReference type="PANTHER" id="PTHR46861">
    <property type="entry name" value="TUMOR NECROSIS FACTOR RECEPTOR SUPERFAMILY MEMBER 1A"/>
    <property type="match status" value="1"/>
</dbReference>
<dbReference type="OMA" id="QIRCVDN"/>
<dbReference type="RefSeq" id="XP_055865208.1">
    <property type="nucleotide sequence ID" value="XM_056009233.1"/>
</dbReference>
<feature type="domain" description="TNFR-Cys" evidence="3">
    <location>
        <begin position="42"/>
        <end position="84"/>
    </location>
</feature>
<keyword evidence="2" id="KW-0732">Signal</keyword>
<dbReference type="SUPFAM" id="SSF57586">
    <property type="entry name" value="TNF receptor-like"/>
    <property type="match status" value="1"/>
</dbReference>
<dbReference type="Proteomes" id="UP001165740">
    <property type="component" value="Chromosome 13"/>
</dbReference>
<feature type="repeat" description="TNFR-Cys" evidence="1">
    <location>
        <begin position="209"/>
        <end position="254"/>
    </location>
</feature>
<evidence type="ECO:0000256" key="2">
    <source>
        <dbReference type="SAM" id="SignalP"/>
    </source>
</evidence>
<dbReference type="AlphaFoldDB" id="A0A9W2YR10"/>
<name>A0A9W2YR10_BIOGL</name>
<feature type="signal peptide" evidence="2">
    <location>
        <begin position="1"/>
        <end position="26"/>
    </location>
</feature>
<evidence type="ECO:0000259" key="3">
    <source>
        <dbReference type="PROSITE" id="PS50050"/>
    </source>
</evidence>
<comment type="caution">
    <text evidence="1">Lacks conserved residue(s) required for the propagation of feature annotation.</text>
</comment>
<feature type="domain" description="TNFR-Cys" evidence="3">
    <location>
        <begin position="209"/>
        <end position="254"/>
    </location>
</feature>
<accession>A0A9W2YR10</accession>
<dbReference type="PROSITE" id="PS00652">
    <property type="entry name" value="TNFR_NGFR_1"/>
    <property type="match status" value="1"/>
</dbReference>
<dbReference type="InterPro" id="IPR001368">
    <property type="entry name" value="TNFR/NGFR_Cys_rich_reg"/>
</dbReference>
<proteinExistence type="predicted"/>
<dbReference type="GO" id="GO:0005031">
    <property type="term" value="F:tumor necrosis factor receptor activity"/>
    <property type="evidence" value="ECO:0007669"/>
    <property type="project" value="TreeGrafter"/>
</dbReference>
<dbReference type="GeneID" id="129922579"/>
<gene>
    <name evidence="5" type="primary">LOC129922579</name>
</gene>
<dbReference type="InterPro" id="IPR052493">
    <property type="entry name" value="TNFRSF1A"/>
</dbReference>
<protein>
    <submittedName>
        <fullName evidence="5">Uncharacterized protein LOC129922579</fullName>
    </submittedName>
</protein>
<dbReference type="Pfam" id="PF00020">
    <property type="entry name" value="TNFR_c6"/>
    <property type="match status" value="3"/>
</dbReference>
<dbReference type="PANTHER" id="PTHR46861:SF1">
    <property type="entry name" value="TUMOR NECROSIS FACTOR RECEPTOR SUPERFAMILY MEMBER 1A"/>
    <property type="match status" value="1"/>
</dbReference>
<reference evidence="5" key="1">
    <citation type="submission" date="2025-08" db="UniProtKB">
        <authorList>
            <consortium name="RefSeq"/>
        </authorList>
    </citation>
    <scope>IDENTIFICATION</scope>
</reference>
<dbReference type="PROSITE" id="PS50050">
    <property type="entry name" value="TNFR_NGFR_2"/>
    <property type="match status" value="2"/>
</dbReference>
<organism evidence="4 5">
    <name type="scientific">Biomphalaria glabrata</name>
    <name type="common">Bloodfluke planorb</name>
    <name type="synonym">Freshwater snail</name>
    <dbReference type="NCBI Taxonomy" id="6526"/>
    <lineage>
        <taxon>Eukaryota</taxon>
        <taxon>Metazoa</taxon>
        <taxon>Spiralia</taxon>
        <taxon>Lophotrochozoa</taxon>
        <taxon>Mollusca</taxon>
        <taxon>Gastropoda</taxon>
        <taxon>Heterobranchia</taxon>
        <taxon>Euthyneura</taxon>
        <taxon>Panpulmonata</taxon>
        <taxon>Hygrophila</taxon>
        <taxon>Lymnaeoidea</taxon>
        <taxon>Planorbidae</taxon>
        <taxon>Biomphalaria</taxon>
    </lineage>
</organism>
<evidence type="ECO:0000313" key="5">
    <source>
        <dbReference type="RefSeq" id="XP_055865208.1"/>
    </source>
</evidence>
<feature type="repeat" description="TNFR-Cys" evidence="1">
    <location>
        <begin position="42"/>
        <end position="84"/>
    </location>
</feature>
<dbReference type="SMART" id="SM01411">
    <property type="entry name" value="Ephrin_rec_like"/>
    <property type="match status" value="2"/>
</dbReference>
<dbReference type="GO" id="GO:0043235">
    <property type="term" value="C:receptor complex"/>
    <property type="evidence" value="ECO:0007669"/>
    <property type="project" value="TreeGrafter"/>
</dbReference>
<feature type="chain" id="PRO_5040868326" evidence="2">
    <location>
        <begin position="27"/>
        <end position="273"/>
    </location>
</feature>
<sequence>MTTFQYIIFFFFVFVLSMTPLPVSQAKCIAGQYLSTKSKCLKCRKGTFRDADNHSNLPCHLCTPCNTINMYEAVKCHHTSDTICCPGPAMIVEKNNGVNDCSQPSTNRSYCCVEKTKTATKYLVSGPLSKDEMLKLISTSPENFVCQRGTYLQKDQAKSILSCLPCPLGTFMSHDNHKFTSCQPCTQPERFNHEVMVKKCTSTHDTVIGCSEHYYRVERKFRDFNEGECQRCTDCTAHGLYVAQACDDQTDTVCCPKLGMTIQIDQHGKYQCK</sequence>
<dbReference type="GO" id="GO:0043120">
    <property type="term" value="F:tumor necrosis factor binding"/>
    <property type="evidence" value="ECO:0007669"/>
    <property type="project" value="TreeGrafter"/>
</dbReference>
<evidence type="ECO:0000313" key="4">
    <source>
        <dbReference type="Proteomes" id="UP001165740"/>
    </source>
</evidence>
<dbReference type="SMART" id="SM00208">
    <property type="entry name" value="TNFR"/>
    <property type="match status" value="3"/>
</dbReference>
<dbReference type="OrthoDB" id="10031141at2759"/>
<dbReference type="GO" id="GO:0045121">
    <property type="term" value="C:membrane raft"/>
    <property type="evidence" value="ECO:0007669"/>
    <property type="project" value="TreeGrafter"/>
</dbReference>
<keyword evidence="4" id="KW-1185">Reference proteome</keyword>
<evidence type="ECO:0000256" key="1">
    <source>
        <dbReference type="PROSITE-ProRule" id="PRU00206"/>
    </source>
</evidence>
<dbReference type="Gene3D" id="2.10.50.10">
    <property type="entry name" value="Tumor Necrosis Factor Receptor, subunit A, domain 2"/>
    <property type="match status" value="3"/>
</dbReference>